<dbReference type="Gene3D" id="2.40.160.50">
    <property type="entry name" value="membrane protein fhac: a member of the omp85/tpsb transporter family"/>
    <property type="match status" value="1"/>
</dbReference>
<evidence type="ECO:0000313" key="7">
    <source>
        <dbReference type="Proteomes" id="UP000282957"/>
    </source>
</evidence>
<dbReference type="PANTHER" id="PTHR12815">
    <property type="entry name" value="SORTING AND ASSEMBLY MACHINERY SAMM50 PROTEIN FAMILY MEMBER"/>
    <property type="match status" value="1"/>
</dbReference>
<comment type="subcellular location">
    <subcellularLocation>
        <location evidence="1">Membrane</location>
    </subcellularLocation>
</comment>
<dbReference type="InterPro" id="IPR000184">
    <property type="entry name" value="Bac_surfAg_D15"/>
</dbReference>
<protein>
    <submittedName>
        <fullName evidence="6">Outer membrane protein assembly factor</fullName>
    </submittedName>
</protein>
<feature type="signal peptide" evidence="4">
    <location>
        <begin position="1"/>
        <end position="20"/>
    </location>
</feature>
<name>A0A437LX72_9PROT</name>
<dbReference type="OrthoDB" id="9769707at2"/>
<gene>
    <name evidence="6" type="ORF">EOD42_24555</name>
</gene>
<keyword evidence="4" id="KW-0732">Signal</keyword>
<dbReference type="PANTHER" id="PTHR12815:SF42">
    <property type="entry name" value="BACTERIAL SURFACE ANTIGEN (D15) DOMAIN-CONTAINING PROTEIN"/>
    <property type="match status" value="1"/>
</dbReference>
<evidence type="ECO:0000256" key="2">
    <source>
        <dbReference type="ARBA" id="ARBA00022452"/>
    </source>
</evidence>
<evidence type="ECO:0000259" key="5">
    <source>
        <dbReference type="Pfam" id="PF01103"/>
    </source>
</evidence>
<reference evidence="6 7" key="1">
    <citation type="submission" date="2019-01" db="EMBL/GenBank/DDBJ databases">
        <authorList>
            <person name="Chen W.-M."/>
        </authorList>
    </citation>
    <scope>NUCLEOTIDE SEQUENCE [LARGE SCALE GENOMIC DNA]</scope>
    <source>
        <strain evidence="6 7">CCP-6</strain>
    </source>
</reference>
<accession>A0A437LX72</accession>
<dbReference type="RefSeq" id="WP_127790251.1">
    <property type="nucleotide sequence ID" value="NZ_SACL01000016.1"/>
</dbReference>
<keyword evidence="2" id="KW-1134">Transmembrane beta strand</keyword>
<evidence type="ECO:0000313" key="6">
    <source>
        <dbReference type="EMBL" id="RVT89937.1"/>
    </source>
</evidence>
<keyword evidence="7" id="KW-1185">Reference proteome</keyword>
<keyword evidence="2" id="KW-0812">Transmembrane</keyword>
<dbReference type="AlphaFoldDB" id="A0A437LX72"/>
<proteinExistence type="predicted"/>
<dbReference type="GO" id="GO:0019867">
    <property type="term" value="C:outer membrane"/>
    <property type="evidence" value="ECO:0007669"/>
    <property type="project" value="InterPro"/>
</dbReference>
<sequence>MRGVLPVAAIIAVVPCAVMAQEEEAAGPIAPYEAVVRPTGDSNLDRLLAAQSLLISQQTRAPTDADGVRSRMDAEPTRLRPLLDAEGFYAAQVQVVPEGQPQNGAEQPLKIEIRVETGPRYTLRHVETRGGPPVPLEPGGPARAEVVLAAQATALTAMRAAGRPLARLERQVTVDHDARAMDVAFVSTPGATANFAPAVVDGTVRVDPEVVRRVADARLAGRLYSPARTVGARADVMALGPFGSARIEEGEALDAEGRLPVTVRVQERPFRALSASVAYETNYGASVRGAWEHRNLFGGAENFRVEAEVSRLGNEFDRTNGRLSFTYRNPLPLGYDGSLLTNLSFLRERLDSYDRDAVTLSVLYERRLTDRWTVNAGPVADIGRTGPSGLRMVGYQIAGFQMQARYDSTDSALDPRRGWRLDGRLTPSYAFVQATPYLQLRASASTYIDLSGNGRSILAMRAALGSLLNARPGDVPFNQRFYAGGGGSVRGYSYQSIGPRDALNKPAGGASLLEASIEFRQRFLDSFGAVVFVDAGAVGDRSFAPTDEIRVGAGVGVRYYTAIGPVRADVAMPLIRQQGSSGFGVYLGLGHSF</sequence>
<comment type="caution">
    <text evidence="6">The sequence shown here is derived from an EMBL/GenBank/DDBJ whole genome shotgun (WGS) entry which is preliminary data.</text>
</comment>
<feature type="chain" id="PRO_5019032146" evidence="4">
    <location>
        <begin position="21"/>
        <end position="593"/>
    </location>
</feature>
<evidence type="ECO:0000256" key="1">
    <source>
        <dbReference type="ARBA" id="ARBA00004370"/>
    </source>
</evidence>
<feature type="domain" description="Bacterial surface antigen (D15)" evidence="5">
    <location>
        <begin position="295"/>
        <end position="593"/>
    </location>
</feature>
<organism evidence="6 7">
    <name type="scientific">Rhodovarius crocodyli</name>
    <dbReference type="NCBI Taxonomy" id="1979269"/>
    <lineage>
        <taxon>Bacteria</taxon>
        <taxon>Pseudomonadati</taxon>
        <taxon>Pseudomonadota</taxon>
        <taxon>Alphaproteobacteria</taxon>
        <taxon>Acetobacterales</taxon>
        <taxon>Roseomonadaceae</taxon>
        <taxon>Rhodovarius</taxon>
    </lineage>
</organism>
<evidence type="ECO:0000256" key="3">
    <source>
        <dbReference type="ARBA" id="ARBA00023136"/>
    </source>
</evidence>
<evidence type="ECO:0000256" key="4">
    <source>
        <dbReference type="SAM" id="SignalP"/>
    </source>
</evidence>
<dbReference type="EMBL" id="SACL01000016">
    <property type="protein sequence ID" value="RVT89937.1"/>
    <property type="molecule type" value="Genomic_DNA"/>
</dbReference>
<dbReference type="Proteomes" id="UP000282957">
    <property type="component" value="Unassembled WGS sequence"/>
</dbReference>
<dbReference type="InterPro" id="IPR039910">
    <property type="entry name" value="D15-like"/>
</dbReference>
<dbReference type="Pfam" id="PF01103">
    <property type="entry name" value="Omp85"/>
    <property type="match status" value="1"/>
</dbReference>
<keyword evidence="3" id="KW-0472">Membrane</keyword>